<feature type="domain" description="ABC3 transporter permease C-terminal" evidence="8">
    <location>
        <begin position="101"/>
        <end position="217"/>
    </location>
</feature>
<feature type="transmembrane region" description="Helical" evidence="7">
    <location>
        <begin position="102"/>
        <end position="123"/>
    </location>
</feature>
<gene>
    <name evidence="9" type="ORF">E3A20_28330</name>
</gene>
<dbReference type="GO" id="GO:0044874">
    <property type="term" value="P:lipoprotein localization to outer membrane"/>
    <property type="evidence" value="ECO:0007669"/>
    <property type="project" value="TreeGrafter"/>
</dbReference>
<dbReference type="GO" id="GO:0098797">
    <property type="term" value="C:plasma membrane protein complex"/>
    <property type="evidence" value="ECO:0007669"/>
    <property type="project" value="TreeGrafter"/>
</dbReference>
<accession>A0A5C6M133</accession>
<keyword evidence="4 7" id="KW-0812">Transmembrane</keyword>
<dbReference type="EMBL" id="SRHE01000878">
    <property type="protein sequence ID" value="TWW08037.1"/>
    <property type="molecule type" value="Genomic_DNA"/>
</dbReference>
<evidence type="ECO:0000259" key="8">
    <source>
        <dbReference type="Pfam" id="PF02687"/>
    </source>
</evidence>
<evidence type="ECO:0000256" key="2">
    <source>
        <dbReference type="ARBA" id="ARBA00005236"/>
    </source>
</evidence>
<comment type="similarity">
    <text evidence="2">Belongs to the ABC-4 integral membrane protein family. LolC/E subfamily.</text>
</comment>
<evidence type="ECO:0000313" key="10">
    <source>
        <dbReference type="Proteomes" id="UP000321083"/>
    </source>
</evidence>
<comment type="caution">
    <text evidence="9">The sequence shown here is derived from an EMBL/GenBank/DDBJ whole genome shotgun (WGS) entry which is preliminary data.</text>
</comment>
<evidence type="ECO:0000256" key="3">
    <source>
        <dbReference type="ARBA" id="ARBA00022475"/>
    </source>
</evidence>
<dbReference type="InterPro" id="IPR003838">
    <property type="entry name" value="ABC3_permease_C"/>
</dbReference>
<dbReference type="Pfam" id="PF02687">
    <property type="entry name" value="FtsX"/>
    <property type="match status" value="1"/>
</dbReference>
<keyword evidence="3" id="KW-1003">Cell membrane</keyword>
<dbReference type="InterPro" id="IPR051447">
    <property type="entry name" value="Lipoprotein-release_system"/>
</dbReference>
<sequence>KSNFVNSIDVNVLGIADGYFRDLDNRLVLASLETLQSLLDTKDVTYFAIQLSDPSKTDELLRDFEIFAHEKQVDLKATKWQDHPYGDLYHRTNVYLIYVRNFIATILLILSGLSVLAAFIKLVDERTREIGTTRAIGFHDSYIVMSFAAEAAMIALIATIVGTTTSLFASAIINYVAVPYYGVGLTEPIHFRVAIDLGVYGSTALCFIAISVIGAVVAMRSKIASSVVHNLTDAGA</sequence>
<reference evidence="9 10" key="1">
    <citation type="submission" date="2019-08" db="EMBL/GenBank/DDBJ databases">
        <title>100 year-old enigma solved: identification of Planctomyces bekefii, the type genus and species of the phylum Planctomycetes.</title>
        <authorList>
            <person name="Svetlana D.N."/>
            <person name="Overmann J."/>
        </authorList>
    </citation>
    <scope>NUCLEOTIDE SEQUENCE [LARGE SCALE GENOMIC DNA]</scope>
    <source>
        <strain evidence="9">Phe10_nw2017</strain>
    </source>
</reference>
<comment type="subcellular location">
    <subcellularLocation>
        <location evidence="1">Cell membrane</location>
        <topology evidence="1">Multi-pass membrane protein</topology>
    </subcellularLocation>
</comment>
<proteinExistence type="inferred from homology"/>
<dbReference type="PANTHER" id="PTHR30489">
    <property type="entry name" value="LIPOPROTEIN-RELEASING SYSTEM TRANSMEMBRANE PROTEIN LOLE"/>
    <property type="match status" value="1"/>
</dbReference>
<evidence type="ECO:0000256" key="6">
    <source>
        <dbReference type="ARBA" id="ARBA00023136"/>
    </source>
</evidence>
<dbReference type="Proteomes" id="UP000321083">
    <property type="component" value="Unassembled WGS sequence"/>
</dbReference>
<evidence type="ECO:0000256" key="7">
    <source>
        <dbReference type="SAM" id="Phobius"/>
    </source>
</evidence>
<keyword evidence="10" id="KW-1185">Reference proteome</keyword>
<evidence type="ECO:0000313" key="9">
    <source>
        <dbReference type="EMBL" id="TWW08037.1"/>
    </source>
</evidence>
<dbReference type="PANTHER" id="PTHR30489:SF0">
    <property type="entry name" value="LIPOPROTEIN-RELEASING SYSTEM TRANSMEMBRANE PROTEIN LOLE"/>
    <property type="match status" value="1"/>
</dbReference>
<feature type="transmembrane region" description="Helical" evidence="7">
    <location>
        <begin position="197"/>
        <end position="219"/>
    </location>
</feature>
<organism evidence="9 10">
    <name type="scientific">Planctomyces bekefii</name>
    <dbReference type="NCBI Taxonomy" id="1653850"/>
    <lineage>
        <taxon>Bacteria</taxon>
        <taxon>Pseudomonadati</taxon>
        <taxon>Planctomycetota</taxon>
        <taxon>Planctomycetia</taxon>
        <taxon>Planctomycetales</taxon>
        <taxon>Planctomycetaceae</taxon>
        <taxon>Planctomyces</taxon>
    </lineage>
</organism>
<protein>
    <recommendedName>
        <fullName evidence="8">ABC3 transporter permease C-terminal domain-containing protein</fullName>
    </recommendedName>
</protein>
<keyword evidence="5 7" id="KW-1133">Transmembrane helix</keyword>
<reference evidence="9 10" key="2">
    <citation type="submission" date="2019-08" db="EMBL/GenBank/DDBJ databases">
        <authorList>
            <person name="Henke P."/>
        </authorList>
    </citation>
    <scope>NUCLEOTIDE SEQUENCE [LARGE SCALE GENOMIC DNA]</scope>
    <source>
        <strain evidence="9">Phe10_nw2017</strain>
    </source>
</reference>
<evidence type="ECO:0000256" key="1">
    <source>
        <dbReference type="ARBA" id="ARBA00004651"/>
    </source>
</evidence>
<evidence type="ECO:0000256" key="5">
    <source>
        <dbReference type="ARBA" id="ARBA00022989"/>
    </source>
</evidence>
<feature type="non-terminal residue" evidence="9">
    <location>
        <position position="1"/>
    </location>
</feature>
<name>A0A5C6M133_9PLAN</name>
<dbReference type="AlphaFoldDB" id="A0A5C6M133"/>
<keyword evidence="6 7" id="KW-0472">Membrane</keyword>
<feature type="transmembrane region" description="Helical" evidence="7">
    <location>
        <begin position="144"/>
        <end position="177"/>
    </location>
</feature>
<evidence type="ECO:0000256" key="4">
    <source>
        <dbReference type="ARBA" id="ARBA00022692"/>
    </source>
</evidence>